<comment type="similarity">
    <text evidence="1">Belongs to the 3-beta-HSD family.</text>
</comment>
<dbReference type="Proteomes" id="UP000664534">
    <property type="component" value="Unassembled WGS sequence"/>
</dbReference>
<evidence type="ECO:0000313" key="6">
    <source>
        <dbReference type="Proteomes" id="UP000664534"/>
    </source>
</evidence>
<sequence length="356" mass="39615">MSEKRVLVVGGCGFVGYHIVNAFVQDSTWSSVHIMSRNPSRNQVEGAHYHSGSLTSLEQLQSLLAEVRPSLIIHTASPNGFGDAGDERYFQEVNVKGTQNLLKAAIASDYVKSFIYTSSVEVMEGSSHSFLTEDAQMSTLTSRADYYAKTKAIADQAVLDANEMGGLRTLCLRLAAVYGERDSQAIPGALEALQTGRNRYQIGDNKNLFDSVSAANAARSHLLAAKALLRQPEDGSRKVDGEAFFITDGNPVPFWTFERLIWSAAGDKMTPEQVTVVPAWFMLSLASVVEWLYWVFTLGLKRPKVLRRQIMTYTCCPRTYSIVKARERLGYQPVDDRDEQIRRGLEWAQRAQKEAA</sequence>
<evidence type="ECO:0000256" key="3">
    <source>
        <dbReference type="SAM" id="Phobius"/>
    </source>
</evidence>
<dbReference type="AlphaFoldDB" id="A0A8H3IX00"/>
<keyword evidence="3" id="KW-0472">Membrane</keyword>
<name>A0A8H3IX00_9LECA</name>
<keyword evidence="3" id="KW-0812">Transmembrane</keyword>
<evidence type="ECO:0000259" key="4">
    <source>
        <dbReference type="Pfam" id="PF01073"/>
    </source>
</evidence>
<feature type="transmembrane region" description="Helical" evidence="3">
    <location>
        <begin position="279"/>
        <end position="300"/>
    </location>
</feature>
<dbReference type="PANTHER" id="PTHR43245:SF51">
    <property type="entry name" value="SHORT CHAIN DEHYDROGENASE_REDUCTASE FAMILY 42E, MEMBER 2"/>
    <property type="match status" value="1"/>
</dbReference>
<evidence type="ECO:0000313" key="5">
    <source>
        <dbReference type="EMBL" id="CAF9937180.1"/>
    </source>
</evidence>
<reference evidence="5" key="1">
    <citation type="submission" date="2021-03" db="EMBL/GenBank/DDBJ databases">
        <authorList>
            <person name="Tagirdzhanova G."/>
        </authorList>
    </citation>
    <scope>NUCLEOTIDE SEQUENCE</scope>
</reference>
<proteinExistence type="inferred from homology"/>
<dbReference type="Pfam" id="PF01073">
    <property type="entry name" value="3Beta_HSD"/>
    <property type="match status" value="1"/>
</dbReference>
<keyword evidence="2" id="KW-0560">Oxidoreductase</keyword>
<feature type="domain" description="3-beta hydroxysteroid dehydrogenase/isomerase" evidence="4">
    <location>
        <begin position="7"/>
        <end position="267"/>
    </location>
</feature>
<dbReference type="GO" id="GO:0016616">
    <property type="term" value="F:oxidoreductase activity, acting on the CH-OH group of donors, NAD or NADP as acceptor"/>
    <property type="evidence" value="ECO:0007669"/>
    <property type="project" value="InterPro"/>
</dbReference>
<gene>
    <name evidence="5" type="ORF">IMSHALPRED_011048</name>
</gene>
<dbReference type="InterPro" id="IPR002225">
    <property type="entry name" value="3Beta_OHSteriod_DH/Estase"/>
</dbReference>
<dbReference type="PANTHER" id="PTHR43245">
    <property type="entry name" value="BIFUNCTIONAL POLYMYXIN RESISTANCE PROTEIN ARNA"/>
    <property type="match status" value="1"/>
</dbReference>
<keyword evidence="6" id="KW-1185">Reference proteome</keyword>
<dbReference type="EMBL" id="CAJPDT010000097">
    <property type="protein sequence ID" value="CAF9937180.1"/>
    <property type="molecule type" value="Genomic_DNA"/>
</dbReference>
<dbReference type="InterPro" id="IPR050177">
    <property type="entry name" value="Lipid_A_modif_metabolic_enz"/>
</dbReference>
<organism evidence="5 6">
    <name type="scientific">Imshaugia aleurites</name>
    <dbReference type="NCBI Taxonomy" id="172621"/>
    <lineage>
        <taxon>Eukaryota</taxon>
        <taxon>Fungi</taxon>
        <taxon>Dikarya</taxon>
        <taxon>Ascomycota</taxon>
        <taxon>Pezizomycotina</taxon>
        <taxon>Lecanoromycetes</taxon>
        <taxon>OSLEUM clade</taxon>
        <taxon>Lecanoromycetidae</taxon>
        <taxon>Lecanorales</taxon>
        <taxon>Lecanorineae</taxon>
        <taxon>Parmeliaceae</taxon>
        <taxon>Imshaugia</taxon>
    </lineage>
</organism>
<evidence type="ECO:0000256" key="1">
    <source>
        <dbReference type="ARBA" id="ARBA00009219"/>
    </source>
</evidence>
<dbReference type="SUPFAM" id="SSF51735">
    <property type="entry name" value="NAD(P)-binding Rossmann-fold domains"/>
    <property type="match status" value="1"/>
</dbReference>
<protein>
    <recommendedName>
        <fullName evidence="4">3-beta hydroxysteroid dehydrogenase/isomerase domain-containing protein</fullName>
    </recommendedName>
</protein>
<dbReference type="GO" id="GO:0006694">
    <property type="term" value="P:steroid biosynthetic process"/>
    <property type="evidence" value="ECO:0007669"/>
    <property type="project" value="InterPro"/>
</dbReference>
<dbReference type="InterPro" id="IPR036291">
    <property type="entry name" value="NAD(P)-bd_dom_sf"/>
</dbReference>
<dbReference type="OrthoDB" id="10058185at2759"/>
<accession>A0A8H3IX00</accession>
<comment type="caution">
    <text evidence="5">The sequence shown here is derived from an EMBL/GenBank/DDBJ whole genome shotgun (WGS) entry which is preliminary data.</text>
</comment>
<evidence type="ECO:0000256" key="2">
    <source>
        <dbReference type="ARBA" id="ARBA00023002"/>
    </source>
</evidence>
<dbReference type="Gene3D" id="3.40.50.720">
    <property type="entry name" value="NAD(P)-binding Rossmann-like Domain"/>
    <property type="match status" value="1"/>
</dbReference>
<keyword evidence="3" id="KW-1133">Transmembrane helix</keyword>